<feature type="region of interest" description="Disordered" evidence="1">
    <location>
        <begin position="1"/>
        <end position="97"/>
    </location>
</feature>
<feature type="compositionally biased region" description="Basic and acidic residues" evidence="1">
    <location>
        <begin position="1"/>
        <end position="18"/>
    </location>
</feature>
<feature type="region of interest" description="Disordered" evidence="1">
    <location>
        <begin position="151"/>
        <end position="207"/>
    </location>
</feature>
<keyword evidence="3" id="KW-1185">Reference proteome</keyword>
<evidence type="ECO:0000313" key="2">
    <source>
        <dbReference type="EMBL" id="KAF2117254.1"/>
    </source>
</evidence>
<evidence type="ECO:0000256" key="1">
    <source>
        <dbReference type="SAM" id="MobiDB-lite"/>
    </source>
</evidence>
<dbReference type="AlphaFoldDB" id="A0A6A5ZDW0"/>
<protein>
    <submittedName>
        <fullName evidence="2">Uncharacterized protein</fullName>
    </submittedName>
</protein>
<feature type="compositionally biased region" description="Low complexity" evidence="1">
    <location>
        <begin position="452"/>
        <end position="462"/>
    </location>
</feature>
<proteinExistence type="predicted"/>
<feature type="compositionally biased region" description="Basic and acidic residues" evidence="1">
    <location>
        <begin position="426"/>
        <end position="436"/>
    </location>
</feature>
<organism evidence="2 3">
    <name type="scientific">Lophiotrema nucula</name>
    <dbReference type="NCBI Taxonomy" id="690887"/>
    <lineage>
        <taxon>Eukaryota</taxon>
        <taxon>Fungi</taxon>
        <taxon>Dikarya</taxon>
        <taxon>Ascomycota</taxon>
        <taxon>Pezizomycotina</taxon>
        <taxon>Dothideomycetes</taxon>
        <taxon>Pleosporomycetidae</taxon>
        <taxon>Pleosporales</taxon>
        <taxon>Lophiotremataceae</taxon>
        <taxon>Lophiotrema</taxon>
    </lineage>
</organism>
<gene>
    <name evidence="2" type="ORF">BDV96DRAFT_644679</name>
</gene>
<feature type="region of interest" description="Disordered" evidence="1">
    <location>
        <begin position="401"/>
        <end position="474"/>
    </location>
</feature>
<reference evidence="2" key="1">
    <citation type="journal article" date="2020" name="Stud. Mycol.">
        <title>101 Dothideomycetes genomes: a test case for predicting lifestyles and emergence of pathogens.</title>
        <authorList>
            <person name="Haridas S."/>
            <person name="Albert R."/>
            <person name="Binder M."/>
            <person name="Bloem J."/>
            <person name="Labutti K."/>
            <person name="Salamov A."/>
            <person name="Andreopoulos B."/>
            <person name="Baker S."/>
            <person name="Barry K."/>
            <person name="Bills G."/>
            <person name="Bluhm B."/>
            <person name="Cannon C."/>
            <person name="Castanera R."/>
            <person name="Culley D."/>
            <person name="Daum C."/>
            <person name="Ezra D."/>
            <person name="Gonzalez J."/>
            <person name="Henrissat B."/>
            <person name="Kuo A."/>
            <person name="Liang C."/>
            <person name="Lipzen A."/>
            <person name="Lutzoni F."/>
            <person name="Magnuson J."/>
            <person name="Mondo S."/>
            <person name="Nolan M."/>
            <person name="Ohm R."/>
            <person name="Pangilinan J."/>
            <person name="Park H.-J."/>
            <person name="Ramirez L."/>
            <person name="Alfaro M."/>
            <person name="Sun H."/>
            <person name="Tritt A."/>
            <person name="Yoshinaga Y."/>
            <person name="Zwiers L.-H."/>
            <person name="Turgeon B."/>
            <person name="Goodwin S."/>
            <person name="Spatafora J."/>
            <person name="Crous P."/>
            <person name="Grigoriev I."/>
        </authorList>
    </citation>
    <scope>NUCLEOTIDE SEQUENCE</scope>
    <source>
        <strain evidence="2">CBS 627.86</strain>
    </source>
</reference>
<name>A0A6A5ZDW0_9PLEO</name>
<dbReference type="EMBL" id="ML977319">
    <property type="protein sequence ID" value="KAF2117254.1"/>
    <property type="molecule type" value="Genomic_DNA"/>
</dbReference>
<feature type="compositionally biased region" description="Acidic residues" evidence="1">
    <location>
        <begin position="410"/>
        <end position="419"/>
    </location>
</feature>
<evidence type="ECO:0000313" key="3">
    <source>
        <dbReference type="Proteomes" id="UP000799770"/>
    </source>
</evidence>
<dbReference type="Proteomes" id="UP000799770">
    <property type="component" value="Unassembled WGS sequence"/>
</dbReference>
<sequence>MARQRTDRGTKGDAHSGMDRLSSATRGGRTRSKRDQGGRKGVANVPSLTSARYRGNPKFLLPTHPAKKEKPDKFSNFSRRGGSSAKLAATSKRSGEDLEAQAIDEAVDSKCVDLEDGDGEGEYHEKNGNQHNVHDNLHVEASEFNQITALGKHARSPSPQSTAKRHRRAAGSKARPSNIGIAKHNQHGHQGYPSPASKISRGRSHGRKTLPSRMFGAAQGHTVATIAQSSHSVEMTVTEGMFRTTKPSSNKKYSVGDLIKNVHPEMQYDENEPIGRTAVPSFYGAVSIKNRTDVVTEIIGRTQGGGYGAYTFKGEGLRKKKKSHYLALWDLTYRPEEEQVNETPYPPIIVQSTHHRIEVGTYLDISRPVSIDFNNHVKSDGRVVEGLERIHELKTALGKKWSSSRHTSYDPDEPDEAADEGLNYGDESHLSLEPHDPNSLPNASGGEEGRLAPSVVASVSAPTSEDVASGQPGIEVAVQSPVVAIETIELPK</sequence>
<accession>A0A6A5ZDW0</accession>